<sequence>MSSSHRRSSNYDSSRKRDRLKDSYDDEQDEIYDSLTTKKQKHGNLKPQDSSEEESDDEDDSEGEWVIKMDSGNYNSSSKSASAESAIKEPSVTSKIIDMSELNKLKSNVLRAKLKGASKEEIEKLEKEYEDAAAGSSVSQKSSSSDTLKVLDSEELRAYHELNKHTKGKTLSADASITDMMREELAERNAPVLSSAKRIEELKRIGKDSGFENDTDYQFDNAELLTDPSGADSKTKLTEKQKQKESLRQQEVAKKINTRVLEHTKLLNDITSRRCFLCPESERHEKYLNPPINDQSSHSRRHSHVNKIISASPRVYMARAPLPALSRGTCVLVPRAHYPNLLHCDEDEWEELRNYMKCLIRMWVHGRGYAGVAFYENAVSAGLSAHEDANASQGARDSAHAMLYAVPIKDPYDFKDLRAMFREAMITSDEEWSTHRKVIDTQAVATRATESGNGSGAKYAFRQSISKEAPYFHVWFDINGGLGHIVEDRGKWPRGDLFAREILGNILKTDITKIRRTPRWDNSENEKDIWDYQSTWDKYDWTKDLE</sequence>
<name>A0A5E8BEP9_9ASCO</name>
<dbReference type="GO" id="GO:0071014">
    <property type="term" value="C:post-mRNA release spliceosomal complex"/>
    <property type="evidence" value="ECO:0007669"/>
    <property type="project" value="TreeGrafter"/>
</dbReference>
<keyword evidence="6" id="KW-1185">Reference proteome</keyword>
<dbReference type="RefSeq" id="XP_031853197.1">
    <property type="nucleotide sequence ID" value="XM_031997306.1"/>
</dbReference>
<feature type="compositionally biased region" description="Low complexity" evidence="2">
    <location>
        <begin position="136"/>
        <end position="145"/>
    </location>
</feature>
<dbReference type="Pfam" id="PF04676">
    <property type="entry name" value="CwfJ_C_2"/>
    <property type="match status" value="1"/>
</dbReference>
<feature type="region of interest" description="Disordered" evidence="2">
    <location>
        <begin position="223"/>
        <end position="246"/>
    </location>
</feature>
<reference evidence="5 6" key="1">
    <citation type="submission" date="2019-09" db="EMBL/GenBank/DDBJ databases">
        <authorList>
            <person name="Brejova B."/>
        </authorList>
    </citation>
    <scope>NUCLEOTIDE SEQUENCE [LARGE SCALE GENOMIC DNA]</scope>
</reference>
<proteinExistence type="inferred from homology"/>
<evidence type="ECO:0008006" key="7">
    <source>
        <dbReference type="Google" id="ProtNLM"/>
    </source>
</evidence>
<dbReference type="GO" id="GO:0000398">
    <property type="term" value="P:mRNA splicing, via spliceosome"/>
    <property type="evidence" value="ECO:0007669"/>
    <property type="project" value="TreeGrafter"/>
</dbReference>
<dbReference type="InterPro" id="IPR006767">
    <property type="entry name" value="Cwf19-like_C_dom-2"/>
</dbReference>
<dbReference type="InterPro" id="IPR036265">
    <property type="entry name" value="HIT-like_sf"/>
</dbReference>
<dbReference type="InterPro" id="IPR040194">
    <property type="entry name" value="Cwf19-like"/>
</dbReference>
<dbReference type="SUPFAM" id="SSF54197">
    <property type="entry name" value="HIT-like"/>
    <property type="match status" value="1"/>
</dbReference>
<dbReference type="OrthoDB" id="2113965at2759"/>
<dbReference type="EMBL" id="CABVLU010000002">
    <property type="protein sequence ID" value="VVT50075.1"/>
    <property type="molecule type" value="Genomic_DNA"/>
</dbReference>
<evidence type="ECO:0000313" key="6">
    <source>
        <dbReference type="Proteomes" id="UP000398389"/>
    </source>
</evidence>
<feature type="region of interest" description="Disordered" evidence="2">
    <location>
        <begin position="127"/>
        <end position="148"/>
    </location>
</feature>
<dbReference type="PANTHER" id="PTHR12072">
    <property type="entry name" value="CWF19, CELL CYCLE CONTROL PROTEIN"/>
    <property type="match status" value="1"/>
</dbReference>
<dbReference type="Pfam" id="PF04677">
    <property type="entry name" value="CwfJ_C_1"/>
    <property type="match status" value="1"/>
</dbReference>
<evidence type="ECO:0000313" key="5">
    <source>
        <dbReference type="EMBL" id="VVT50075.1"/>
    </source>
</evidence>
<feature type="domain" description="Cwf19-like C-terminal" evidence="4">
    <location>
        <begin position="305"/>
        <end position="379"/>
    </location>
</feature>
<feature type="compositionally biased region" description="Low complexity" evidence="2">
    <location>
        <begin position="76"/>
        <end position="91"/>
    </location>
</feature>
<evidence type="ECO:0000259" key="3">
    <source>
        <dbReference type="Pfam" id="PF04676"/>
    </source>
</evidence>
<protein>
    <recommendedName>
        <fullName evidence="7">Cwf19-like C-terminal domain-containing protein</fullName>
    </recommendedName>
</protein>
<feature type="compositionally biased region" description="Basic and acidic residues" evidence="2">
    <location>
        <begin position="233"/>
        <end position="246"/>
    </location>
</feature>
<gene>
    <name evidence="5" type="ORF">SAPINGB_P002588</name>
</gene>
<dbReference type="GeneID" id="43581406"/>
<evidence type="ECO:0000256" key="2">
    <source>
        <dbReference type="SAM" id="MobiDB-lite"/>
    </source>
</evidence>
<feature type="compositionally biased region" description="Acidic residues" evidence="2">
    <location>
        <begin position="50"/>
        <end position="63"/>
    </location>
</feature>
<organism evidence="5 6">
    <name type="scientific">Magnusiomyces paraingens</name>
    <dbReference type="NCBI Taxonomy" id="2606893"/>
    <lineage>
        <taxon>Eukaryota</taxon>
        <taxon>Fungi</taxon>
        <taxon>Dikarya</taxon>
        <taxon>Ascomycota</taxon>
        <taxon>Saccharomycotina</taxon>
        <taxon>Dipodascomycetes</taxon>
        <taxon>Dipodascales</taxon>
        <taxon>Dipodascaceae</taxon>
        <taxon>Magnusiomyces</taxon>
    </lineage>
</organism>
<dbReference type="Proteomes" id="UP000398389">
    <property type="component" value="Unassembled WGS sequence"/>
</dbReference>
<evidence type="ECO:0000259" key="4">
    <source>
        <dbReference type="Pfam" id="PF04677"/>
    </source>
</evidence>
<dbReference type="InterPro" id="IPR006768">
    <property type="entry name" value="Cwf19-like_C_dom-1"/>
</dbReference>
<accession>A0A5E8BEP9</accession>
<feature type="region of interest" description="Disordered" evidence="2">
    <location>
        <begin position="1"/>
        <end position="93"/>
    </location>
</feature>
<feature type="domain" description="Cwf19-like protein C-terminal" evidence="3">
    <location>
        <begin position="431"/>
        <end position="542"/>
    </location>
</feature>
<evidence type="ECO:0000256" key="1">
    <source>
        <dbReference type="ARBA" id="ARBA00006795"/>
    </source>
</evidence>
<comment type="similarity">
    <text evidence="1">Belongs to the CWF19 family.</text>
</comment>
<feature type="compositionally biased region" description="Basic and acidic residues" evidence="2">
    <location>
        <begin position="13"/>
        <end position="23"/>
    </location>
</feature>
<dbReference type="PANTHER" id="PTHR12072:SF5">
    <property type="entry name" value="CWF19-LIKE PROTEIN 2"/>
    <property type="match status" value="1"/>
</dbReference>
<dbReference type="AlphaFoldDB" id="A0A5E8BEP9"/>